<comment type="caution">
    <text evidence="1">The sequence shown here is derived from an EMBL/GenBank/DDBJ whole genome shotgun (WGS) entry which is preliminary data.</text>
</comment>
<dbReference type="STRING" id="1088869.GMO_27020"/>
<proteinExistence type="predicted"/>
<gene>
    <name evidence="1" type="ORF">GMO_27020</name>
</gene>
<keyword evidence="2" id="KW-1185">Reference proteome</keyword>
<evidence type="ECO:0000313" key="2">
    <source>
        <dbReference type="Proteomes" id="UP000004949"/>
    </source>
</evidence>
<dbReference type="AlphaFoldDB" id="G6XMI4"/>
<dbReference type="Proteomes" id="UP000004949">
    <property type="component" value="Unassembled WGS sequence"/>
</dbReference>
<protein>
    <submittedName>
        <fullName evidence="1">Uncharacterized protein</fullName>
    </submittedName>
</protein>
<dbReference type="EMBL" id="AGQV01000013">
    <property type="protein sequence ID" value="EHH67082.1"/>
    <property type="molecule type" value="Genomic_DNA"/>
</dbReference>
<organism evidence="1 2">
    <name type="scientific">Gluconobacter morbifer G707</name>
    <dbReference type="NCBI Taxonomy" id="1088869"/>
    <lineage>
        <taxon>Bacteria</taxon>
        <taxon>Pseudomonadati</taxon>
        <taxon>Pseudomonadota</taxon>
        <taxon>Alphaproteobacteria</taxon>
        <taxon>Acetobacterales</taxon>
        <taxon>Acetobacteraceae</taxon>
        <taxon>Gluconobacter</taxon>
    </lineage>
</organism>
<accession>G6XMI4</accession>
<reference evidence="1 2" key="1">
    <citation type="submission" date="2011-10" db="EMBL/GenBank/DDBJ databases">
        <title>Genome sequence of Gluconobacter morbifer G707, isolated from Drosophila gut.</title>
        <authorList>
            <person name="Lee W.-J."/>
            <person name="Kim E.-K."/>
        </authorList>
    </citation>
    <scope>NUCLEOTIDE SEQUENCE [LARGE SCALE GENOMIC DNA]</scope>
    <source>
        <strain evidence="1 2">G707</strain>
    </source>
</reference>
<sequence length="40" mass="4205">MPGETSFDGNGPNFITGAAGRALGHQGKSFVMDMACLYRV</sequence>
<evidence type="ECO:0000313" key="1">
    <source>
        <dbReference type="EMBL" id="EHH67082.1"/>
    </source>
</evidence>
<name>G6XMI4_9PROT</name>